<protein>
    <submittedName>
        <fullName evidence="2">Magnetosome protein MamU</fullName>
    </submittedName>
</protein>
<gene>
    <name evidence="2" type="ORF">CCC_02547</name>
</gene>
<dbReference type="Proteomes" id="UP000031971">
    <property type="component" value="Unassembled WGS sequence"/>
</dbReference>
<keyword evidence="3" id="KW-1185">Reference proteome</keyword>
<feature type="domain" description="DAGKc" evidence="1">
    <location>
        <begin position="1"/>
        <end position="131"/>
    </location>
</feature>
<dbReference type="OrthoDB" id="142078at2"/>
<comment type="caution">
    <text evidence="2">The sequence shown here is derived from an EMBL/GenBank/DDBJ whole genome shotgun (WGS) entry which is preliminary data.</text>
</comment>
<dbReference type="InterPro" id="IPR001206">
    <property type="entry name" value="Diacylglycerol_kinase_cat_dom"/>
</dbReference>
<proteinExistence type="predicted"/>
<sequence length="297" mass="31895">MRIAAIINERAGTVARLSPPVVAARLSAIWTSLGHQAHVTLAEGKDMGRAIRKACRDPAVHAVIIGGGDGSLSRSLKHVVGSGKSLGVLPLGTMNYVARQFGVPFDLDRAAAALADAVPTPTDLGRVNDRFFLIRACLGAFPEFIRSRDEARRKGGSFLDGALAGLSGLARGHRLIEAELIGPDVQARIATSFLMVSNNMCRDSDPFQLERERMDGATLGVYIGQGAGPISLMDLGLQVAMGRWASNEALIRGSLPWLEIRTRQRKPLVSIDGEVEKMEAPFRFDILPGVLPMLVPK</sequence>
<evidence type="ECO:0000259" key="1">
    <source>
        <dbReference type="PROSITE" id="PS50146"/>
    </source>
</evidence>
<dbReference type="Gene3D" id="2.60.200.40">
    <property type="match status" value="1"/>
</dbReference>
<dbReference type="RefSeq" id="WP_009869056.1">
    <property type="nucleotide sequence ID" value="NZ_JXSL01000013.1"/>
</dbReference>
<evidence type="ECO:0000313" key="2">
    <source>
        <dbReference type="EMBL" id="KIM00466.1"/>
    </source>
</evidence>
<dbReference type="Pfam" id="PF00781">
    <property type="entry name" value="DAGK_cat"/>
    <property type="match status" value="1"/>
</dbReference>
<dbReference type="PROSITE" id="PS50146">
    <property type="entry name" value="DAGK"/>
    <property type="match status" value="1"/>
</dbReference>
<dbReference type="EMBL" id="JXSL01000013">
    <property type="protein sequence ID" value="KIM00466.1"/>
    <property type="molecule type" value="Genomic_DNA"/>
</dbReference>
<dbReference type="AlphaFoldDB" id="A0A0C2Z0N4"/>
<dbReference type="InterPro" id="IPR017438">
    <property type="entry name" value="ATP-NAD_kinase_N"/>
</dbReference>
<accession>A0A0C2Z0N4</accession>
<dbReference type="NCBIfam" id="NF040993">
    <property type="entry name" value="MamU"/>
    <property type="match status" value="1"/>
</dbReference>
<dbReference type="GO" id="GO:0016301">
    <property type="term" value="F:kinase activity"/>
    <property type="evidence" value="ECO:0007669"/>
    <property type="project" value="InterPro"/>
</dbReference>
<dbReference type="Gene3D" id="3.40.50.10330">
    <property type="entry name" value="Probable inorganic polyphosphate/atp-NAD kinase, domain 1"/>
    <property type="match status" value="1"/>
</dbReference>
<dbReference type="STRING" id="272627.CCC_02547"/>
<reference evidence="2 3" key="1">
    <citation type="submission" date="2015-01" db="EMBL/GenBank/DDBJ databases">
        <title>Genome Sequence of Magnetospirillum magnetotacticum Strain MS-1.</title>
        <authorList>
            <person name="Marinov G.K."/>
            <person name="Smalley M.D."/>
            <person name="DeSalvo G."/>
        </authorList>
    </citation>
    <scope>NUCLEOTIDE SEQUENCE [LARGE SCALE GENOMIC DNA]</scope>
    <source>
        <strain evidence="2 3">MS-1</strain>
    </source>
</reference>
<evidence type="ECO:0000313" key="3">
    <source>
        <dbReference type="Proteomes" id="UP000031971"/>
    </source>
</evidence>
<name>A0A0C2Z0N4_PARME</name>
<organism evidence="2 3">
    <name type="scientific">Paramagnetospirillum magnetotacticum MS-1</name>
    <dbReference type="NCBI Taxonomy" id="272627"/>
    <lineage>
        <taxon>Bacteria</taxon>
        <taxon>Pseudomonadati</taxon>
        <taxon>Pseudomonadota</taxon>
        <taxon>Alphaproteobacteria</taxon>
        <taxon>Rhodospirillales</taxon>
        <taxon>Magnetospirillaceae</taxon>
        <taxon>Paramagnetospirillum</taxon>
    </lineage>
</organism>
<dbReference type="SUPFAM" id="SSF111331">
    <property type="entry name" value="NAD kinase/diacylglycerol kinase-like"/>
    <property type="match status" value="1"/>
</dbReference>
<dbReference type="InterPro" id="IPR016064">
    <property type="entry name" value="NAD/diacylglycerol_kinase_sf"/>
</dbReference>